<feature type="domain" description="Fibronectin type-III" evidence="2">
    <location>
        <begin position="297"/>
        <end position="393"/>
    </location>
</feature>
<dbReference type="SMART" id="SM00060">
    <property type="entry name" value="FN3"/>
    <property type="match status" value="4"/>
</dbReference>
<dbReference type="InterPro" id="IPR013783">
    <property type="entry name" value="Ig-like_fold"/>
</dbReference>
<evidence type="ECO:0000259" key="2">
    <source>
        <dbReference type="PROSITE" id="PS50853"/>
    </source>
</evidence>
<dbReference type="SUPFAM" id="SSF49265">
    <property type="entry name" value="Fibronectin type III"/>
    <property type="match status" value="2"/>
</dbReference>
<dbReference type="InterPro" id="IPR036116">
    <property type="entry name" value="FN3_sf"/>
</dbReference>
<proteinExistence type="predicted"/>
<dbReference type="GO" id="GO:0030017">
    <property type="term" value="C:sarcomere"/>
    <property type="evidence" value="ECO:0007669"/>
    <property type="project" value="UniProtKB-ARBA"/>
</dbReference>
<dbReference type="OrthoDB" id="6592135at2759"/>
<accession>A0A2S2Q4D8</accession>
<dbReference type="Pfam" id="PF00041">
    <property type="entry name" value="fn3"/>
    <property type="match status" value="4"/>
</dbReference>
<name>A0A2S2Q4D8_9HEMI</name>
<dbReference type="PANTHER" id="PTHR14340">
    <property type="entry name" value="MICROFIBRIL-ASSOCIATED GLYCOPROTEIN 3"/>
    <property type="match status" value="1"/>
</dbReference>
<dbReference type="PANTHER" id="PTHR14340:SF9">
    <property type="entry name" value="FIBRONECTIN TYPE-III DOMAIN-CONTAINING PROTEIN"/>
    <property type="match status" value="1"/>
</dbReference>
<feature type="domain" description="Fibronectin type-III" evidence="2">
    <location>
        <begin position="197"/>
        <end position="293"/>
    </location>
</feature>
<protein>
    <submittedName>
        <fullName evidence="3">Titin</fullName>
    </submittedName>
</protein>
<dbReference type="CDD" id="cd00063">
    <property type="entry name" value="FN3"/>
    <property type="match status" value="4"/>
</dbReference>
<keyword evidence="1" id="KW-0393">Immunoglobulin domain</keyword>
<sequence>MRIKEINSDSVTIEWSKPLDDGGLDISSYQVERCNVGKMIWSKVADVDHDVSAYSVQKLHEDSEYMFRVCAQNAVGASEFLDSEPVTVKCRYHKPSAPQGPLQITGVTDTSLTIAWLPPFDNGGIAIEDYCVEIKEVDKKAWRKIGSTKDLHIKISDLKKGSSYDIRITARNHVGYGKPYQPNEPIVAGKRITSPSPPTDFTVSDITSKSVTLHWNPPENNGGSEITGYVIEKQLNASNKWFKVATLEPSVTRYCVENLKEKSEYFFKIYAENCVGLSQPVETKLVSLLTHATVPSPPTAPLEVRNLNANTLIVEWGVPEMDGGAPLLGYNVAIRDEKKTMWMEVGRVSADVQRFNIKDLQENHRYHIRIFAKNEVGISEPLETEEPYTVQKPTDYYESDVEESVIESKPSLTQTSETTTSWLREHNMDADISSYSNAALLKRSEYFFRVWYYARTLFK</sequence>
<feature type="domain" description="Fibronectin type-III" evidence="2">
    <location>
        <begin position="1"/>
        <end position="91"/>
    </location>
</feature>
<evidence type="ECO:0000313" key="3">
    <source>
        <dbReference type="EMBL" id="MBY72062.1"/>
    </source>
</evidence>
<dbReference type="PROSITE" id="PS50853">
    <property type="entry name" value="FN3"/>
    <property type="match status" value="4"/>
</dbReference>
<dbReference type="PRINTS" id="PR00014">
    <property type="entry name" value="FNTYPEIII"/>
</dbReference>
<dbReference type="Gene3D" id="2.60.40.10">
    <property type="entry name" value="Immunoglobulins"/>
    <property type="match status" value="4"/>
</dbReference>
<feature type="domain" description="Fibronectin type-III" evidence="2">
    <location>
        <begin position="98"/>
        <end position="191"/>
    </location>
</feature>
<reference evidence="3" key="1">
    <citation type="submission" date="2018-04" db="EMBL/GenBank/DDBJ databases">
        <title>Transcriptome assembly of Sipha flava.</title>
        <authorList>
            <person name="Scully E.D."/>
            <person name="Geib S.M."/>
            <person name="Palmer N.A."/>
            <person name="Koch K."/>
            <person name="Bradshaw J."/>
            <person name="Heng-Moss T."/>
            <person name="Sarath G."/>
        </authorList>
    </citation>
    <scope>NUCLEOTIDE SEQUENCE</scope>
</reference>
<gene>
    <name evidence="3" type="primary">sls_0</name>
    <name evidence="3" type="ORF">g.164338</name>
</gene>
<dbReference type="FunFam" id="2.60.40.10:FF:000056">
    <property type="entry name" value="twitchin isoform X4"/>
    <property type="match status" value="2"/>
</dbReference>
<evidence type="ECO:0000256" key="1">
    <source>
        <dbReference type="ARBA" id="ARBA00023319"/>
    </source>
</evidence>
<dbReference type="EMBL" id="GGMS01002859">
    <property type="protein sequence ID" value="MBY72062.1"/>
    <property type="molecule type" value="Transcribed_RNA"/>
</dbReference>
<dbReference type="AlphaFoldDB" id="A0A2S2Q4D8"/>
<organism evidence="3">
    <name type="scientific">Sipha flava</name>
    <name type="common">yellow sugarcane aphid</name>
    <dbReference type="NCBI Taxonomy" id="143950"/>
    <lineage>
        <taxon>Eukaryota</taxon>
        <taxon>Metazoa</taxon>
        <taxon>Ecdysozoa</taxon>
        <taxon>Arthropoda</taxon>
        <taxon>Hexapoda</taxon>
        <taxon>Insecta</taxon>
        <taxon>Pterygota</taxon>
        <taxon>Neoptera</taxon>
        <taxon>Paraneoptera</taxon>
        <taxon>Hemiptera</taxon>
        <taxon>Sternorrhyncha</taxon>
        <taxon>Aphidomorpha</taxon>
        <taxon>Aphidoidea</taxon>
        <taxon>Aphididae</taxon>
        <taxon>Sipha</taxon>
    </lineage>
</organism>
<dbReference type="InterPro" id="IPR003961">
    <property type="entry name" value="FN3_dom"/>
</dbReference>